<dbReference type="PANTHER" id="PTHR13050">
    <property type="entry name" value="USE1-LIKE PROTEIN"/>
    <property type="match status" value="1"/>
</dbReference>
<evidence type="ECO:0000256" key="9">
    <source>
        <dbReference type="ARBA" id="ARBA00022989"/>
    </source>
</evidence>
<keyword evidence="4" id="KW-0813">Transport</keyword>
<evidence type="ECO:0000256" key="10">
    <source>
        <dbReference type="ARBA" id="ARBA00023136"/>
    </source>
</evidence>
<comment type="subcellular location">
    <subcellularLocation>
        <location evidence="1">Endoplasmic reticulum membrane</location>
        <topology evidence="1">Single-pass type IV membrane protein</topology>
    </subcellularLocation>
</comment>
<name>A0A8J2QJW0_9NEOP</name>
<evidence type="ECO:0000256" key="1">
    <source>
        <dbReference type="ARBA" id="ARBA00004163"/>
    </source>
</evidence>
<evidence type="ECO:0000256" key="11">
    <source>
        <dbReference type="ARBA" id="ARBA00032711"/>
    </source>
</evidence>
<dbReference type="Pfam" id="PF09753">
    <property type="entry name" value="Use1"/>
    <property type="match status" value="1"/>
</dbReference>
<dbReference type="InterPro" id="IPR019150">
    <property type="entry name" value="Vesicle_transport_protein_Use1"/>
</dbReference>
<proteinExistence type="inferred from homology"/>
<accession>A0A8J2QJW0</accession>
<feature type="transmembrane region" description="Helical" evidence="12">
    <location>
        <begin position="241"/>
        <end position="262"/>
    </location>
</feature>
<keyword evidence="6" id="KW-0256">Endoplasmic reticulum</keyword>
<dbReference type="AlphaFoldDB" id="A0A8J2QJW0"/>
<evidence type="ECO:0000256" key="12">
    <source>
        <dbReference type="SAM" id="Phobius"/>
    </source>
</evidence>
<evidence type="ECO:0000256" key="6">
    <source>
        <dbReference type="ARBA" id="ARBA00022824"/>
    </source>
</evidence>
<dbReference type="GO" id="GO:0015031">
    <property type="term" value="P:protein transport"/>
    <property type="evidence" value="ECO:0007669"/>
    <property type="project" value="UniProtKB-KW"/>
</dbReference>
<dbReference type="GO" id="GO:0005484">
    <property type="term" value="F:SNAP receptor activity"/>
    <property type="evidence" value="ECO:0007669"/>
    <property type="project" value="TreeGrafter"/>
</dbReference>
<evidence type="ECO:0000313" key="13">
    <source>
        <dbReference type="EMBL" id="CAG9564030.1"/>
    </source>
</evidence>
<keyword evidence="7" id="KW-0931">ER-Golgi transport</keyword>
<dbReference type="GO" id="GO:0005789">
    <property type="term" value="C:endoplasmic reticulum membrane"/>
    <property type="evidence" value="ECO:0007669"/>
    <property type="project" value="UniProtKB-SubCell"/>
</dbReference>
<evidence type="ECO:0000256" key="7">
    <source>
        <dbReference type="ARBA" id="ARBA00022892"/>
    </source>
</evidence>
<protein>
    <recommendedName>
        <fullName evidence="3">Vesicle transport protein USE1</fullName>
    </recommendedName>
    <alternativeName>
        <fullName evidence="11">USE1-like protein</fullName>
    </alternativeName>
</protein>
<evidence type="ECO:0000256" key="8">
    <source>
        <dbReference type="ARBA" id="ARBA00022927"/>
    </source>
</evidence>
<dbReference type="EMBL" id="CAKASE010000050">
    <property type="protein sequence ID" value="CAG9564030.1"/>
    <property type="molecule type" value="Genomic_DNA"/>
</dbReference>
<dbReference type="Proteomes" id="UP000789524">
    <property type="component" value="Unassembled WGS sequence"/>
</dbReference>
<organism evidence="13 14">
    <name type="scientific">Danaus chrysippus</name>
    <name type="common">African queen</name>
    <dbReference type="NCBI Taxonomy" id="151541"/>
    <lineage>
        <taxon>Eukaryota</taxon>
        <taxon>Metazoa</taxon>
        <taxon>Ecdysozoa</taxon>
        <taxon>Arthropoda</taxon>
        <taxon>Hexapoda</taxon>
        <taxon>Insecta</taxon>
        <taxon>Pterygota</taxon>
        <taxon>Neoptera</taxon>
        <taxon>Endopterygota</taxon>
        <taxon>Lepidoptera</taxon>
        <taxon>Glossata</taxon>
        <taxon>Ditrysia</taxon>
        <taxon>Papilionoidea</taxon>
        <taxon>Nymphalidae</taxon>
        <taxon>Danainae</taxon>
        <taxon>Danaini</taxon>
        <taxon>Danaina</taxon>
        <taxon>Danaus</taxon>
        <taxon>Anosia</taxon>
    </lineage>
</organism>
<keyword evidence="5 12" id="KW-0812">Transmembrane</keyword>
<gene>
    <name evidence="13" type="ORF">DCHRY22_LOCUS5082</name>
</gene>
<evidence type="ECO:0000256" key="2">
    <source>
        <dbReference type="ARBA" id="ARBA00007891"/>
    </source>
</evidence>
<sequence length="322" mass="36624">MAVQQEKQNNVTVAKKSRLEMNIRQLLNKCELIAKQEPIDSNCRLKHYVESLNEMLTEIKTSPDKPPKDLLAEYSKRAAFLKGLIQTASLNSPIEKLEAVQQLSHGAATMSTDSPAQEIHQKTVAKYGVELRSELFGLEDNNDTLRQRNIIKAANFTSNSTSQEDIDSLLKYHQNMQEKVAENMVMLTKSLKEQSQIASTIIKADTEALKKSSDLTDRNLSSLKVESDRLQEHSRSAWKCWLWIMLAVVMVIFINNPLNLHLARKSQALLKLLSLQRDGPGTHKVNPLYVKRFRLVKTTYMCFGYFTETMITGRQDVNVSVQ</sequence>
<comment type="caution">
    <text evidence="13">The sequence shown here is derived from an EMBL/GenBank/DDBJ whole genome shotgun (WGS) entry which is preliminary data.</text>
</comment>
<dbReference type="PANTHER" id="PTHR13050:SF7">
    <property type="entry name" value="VESICLE TRANSPORT PROTEIN USE1"/>
    <property type="match status" value="1"/>
</dbReference>
<keyword evidence="10 12" id="KW-0472">Membrane</keyword>
<comment type="similarity">
    <text evidence="2">Belongs to the USE1 family.</text>
</comment>
<evidence type="ECO:0000256" key="4">
    <source>
        <dbReference type="ARBA" id="ARBA00022448"/>
    </source>
</evidence>
<keyword evidence="9 12" id="KW-1133">Transmembrane helix</keyword>
<keyword evidence="8" id="KW-0653">Protein transport</keyword>
<dbReference type="CDD" id="cd15860">
    <property type="entry name" value="SNARE_USE1"/>
    <property type="match status" value="1"/>
</dbReference>
<reference evidence="13" key="1">
    <citation type="submission" date="2021-09" db="EMBL/GenBank/DDBJ databases">
        <authorList>
            <person name="Martin H S."/>
        </authorList>
    </citation>
    <scope>NUCLEOTIDE SEQUENCE</scope>
</reference>
<dbReference type="GO" id="GO:0031201">
    <property type="term" value="C:SNARE complex"/>
    <property type="evidence" value="ECO:0007669"/>
    <property type="project" value="TreeGrafter"/>
</dbReference>
<dbReference type="OrthoDB" id="4506189at2759"/>
<evidence type="ECO:0000256" key="3">
    <source>
        <dbReference type="ARBA" id="ARBA00015843"/>
    </source>
</evidence>
<keyword evidence="14" id="KW-1185">Reference proteome</keyword>
<evidence type="ECO:0000313" key="14">
    <source>
        <dbReference type="Proteomes" id="UP000789524"/>
    </source>
</evidence>
<evidence type="ECO:0000256" key="5">
    <source>
        <dbReference type="ARBA" id="ARBA00022692"/>
    </source>
</evidence>
<dbReference type="GO" id="GO:0006890">
    <property type="term" value="P:retrograde vesicle-mediated transport, Golgi to endoplasmic reticulum"/>
    <property type="evidence" value="ECO:0007669"/>
    <property type="project" value="TreeGrafter"/>
</dbReference>